<dbReference type="WBParaSite" id="HPBE_0000877601-mRNA-1">
    <property type="protein sequence ID" value="HPBE_0000877601-mRNA-1"/>
    <property type="gene ID" value="HPBE_0000877601"/>
</dbReference>
<organism evidence="3 4">
    <name type="scientific">Heligmosomoides polygyrus</name>
    <name type="common">Parasitic roundworm</name>
    <dbReference type="NCBI Taxonomy" id="6339"/>
    <lineage>
        <taxon>Eukaryota</taxon>
        <taxon>Metazoa</taxon>
        <taxon>Ecdysozoa</taxon>
        <taxon>Nematoda</taxon>
        <taxon>Chromadorea</taxon>
        <taxon>Rhabditida</taxon>
        <taxon>Rhabditina</taxon>
        <taxon>Rhabditomorpha</taxon>
        <taxon>Strongyloidea</taxon>
        <taxon>Heligmosomidae</taxon>
        <taxon>Heligmosomoides</taxon>
    </lineage>
</organism>
<dbReference type="EMBL" id="UZAH01026249">
    <property type="protein sequence ID" value="VDO77760.1"/>
    <property type="molecule type" value="Genomic_DNA"/>
</dbReference>
<dbReference type="Pfam" id="PF05050">
    <property type="entry name" value="Methyltransf_21"/>
    <property type="match status" value="1"/>
</dbReference>
<reference evidence="4" key="2">
    <citation type="submission" date="2019-09" db="UniProtKB">
        <authorList>
            <consortium name="WormBaseParasite"/>
        </authorList>
    </citation>
    <scope>IDENTIFICATION</scope>
</reference>
<dbReference type="PANTHER" id="PTHR22989:SF4">
    <property type="entry name" value="METHYLTRANSFERASE FKBM DOMAIN-CONTAINING PROTEIN"/>
    <property type="match status" value="1"/>
</dbReference>
<dbReference type="Proteomes" id="UP000050761">
    <property type="component" value="Unassembled WGS sequence"/>
</dbReference>
<accession>A0A3P7XSD7</accession>
<evidence type="ECO:0000313" key="3">
    <source>
        <dbReference type="Proteomes" id="UP000050761"/>
    </source>
</evidence>
<feature type="domain" description="Methyltransferase FkbM" evidence="1">
    <location>
        <begin position="68"/>
        <end position="243"/>
    </location>
</feature>
<keyword evidence="3" id="KW-1185">Reference proteome</keyword>
<protein>
    <submittedName>
        <fullName evidence="4">Methyltransf_21 domain-containing protein</fullName>
    </submittedName>
</protein>
<sequence length="297" mass="33472">MRVTAARCALLALLSFTVLFGISRFLGMVLTSLEPAPSRVTKAFIDWQSCMSEQFEEQKDNPKGFFNNFAKMTQYCSSNSDISRIELVPIPNGDEVKYYILSKEIDEPSVVVSLGIGADIMAEQRLKTLLPAGSEFFGADPVVIPNADLYSKVGLFFPLAISEQAGRSDAQIRLDNGNYTKVQVVHIDAMTFFTKMVNRTFIDHVIMDNEGPEYELVPMIAIDDVLGQHKMAICHMNVEFHAPGPVERYARFVDVMSGVLRTGRFAAIHNQNSGHQRMFLVNYENPYCVHKYLEQFF</sequence>
<dbReference type="OrthoDB" id="5867391at2759"/>
<evidence type="ECO:0000313" key="4">
    <source>
        <dbReference type="WBParaSite" id="HPBE_0000877601-mRNA-1"/>
    </source>
</evidence>
<name>A0A183FMW9_HELPZ</name>
<gene>
    <name evidence="2" type="ORF">HPBE_LOCUS8777</name>
</gene>
<dbReference type="AlphaFoldDB" id="A0A183FMW9"/>
<evidence type="ECO:0000313" key="2">
    <source>
        <dbReference type="EMBL" id="VDO77760.1"/>
    </source>
</evidence>
<accession>A0A183FMW9</accession>
<dbReference type="InterPro" id="IPR006342">
    <property type="entry name" value="FkbM_mtfrase"/>
</dbReference>
<evidence type="ECO:0000259" key="1">
    <source>
        <dbReference type="Pfam" id="PF05050"/>
    </source>
</evidence>
<proteinExistence type="predicted"/>
<reference evidence="2 3" key="1">
    <citation type="submission" date="2018-11" db="EMBL/GenBank/DDBJ databases">
        <authorList>
            <consortium name="Pathogen Informatics"/>
        </authorList>
    </citation>
    <scope>NUCLEOTIDE SEQUENCE [LARGE SCALE GENOMIC DNA]</scope>
</reference>
<dbReference type="PANTHER" id="PTHR22989">
    <property type="entry name" value="UNCHARACTERIZED DUF13 C.ELEGANS"/>
    <property type="match status" value="1"/>
</dbReference>